<sequence length="301" mass="33102">MRFCLSALTSKKPKNRIKDAKSAQTIAIPSQCTQSVSTTKVSPTLTAISAVLISLALLFLLADVCRAQRRRNRNRNKGKGSNCHLKDVDKCLEPLSALGKQDNPTAIIATSDGVDRLCGTIKGKFGACVREYFKKCGTPLHREVSGLVLDQVLHHTKDMCSKGPKREKFLRASPCLHEKVLSTREAKDECNNRYLATLNAAGDRNDSLTSVCCGYRHWEDCTRRLARQKCGEDGVHALAFIVSHAFMDFPTLTCPEGLFDAESADCRAVVAPKGKKVRLNVGESGIGRYNVANMFSFMFSV</sequence>
<keyword evidence="3" id="KW-1185">Reference proteome</keyword>
<feature type="transmembrane region" description="Helical" evidence="1">
    <location>
        <begin position="45"/>
        <end position="65"/>
    </location>
</feature>
<evidence type="ECO:0000256" key="1">
    <source>
        <dbReference type="SAM" id="Phobius"/>
    </source>
</evidence>
<dbReference type="Proteomes" id="UP000728032">
    <property type="component" value="Unassembled WGS sequence"/>
</dbReference>
<dbReference type="AlphaFoldDB" id="A0A7R9LBK0"/>
<accession>A0A7R9LBK0</accession>
<evidence type="ECO:0000313" key="3">
    <source>
        <dbReference type="Proteomes" id="UP000728032"/>
    </source>
</evidence>
<evidence type="ECO:0000313" key="2">
    <source>
        <dbReference type="EMBL" id="CAD7638360.1"/>
    </source>
</evidence>
<dbReference type="EMBL" id="CAJPVJ010000221">
    <property type="protein sequence ID" value="CAG2161755.1"/>
    <property type="molecule type" value="Genomic_DNA"/>
</dbReference>
<keyword evidence="1" id="KW-0812">Transmembrane</keyword>
<dbReference type="OrthoDB" id="10051804at2759"/>
<gene>
    <name evidence="2" type="ORF">ONB1V03_LOCUS1357</name>
</gene>
<organism evidence="2">
    <name type="scientific">Oppiella nova</name>
    <dbReference type="NCBI Taxonomy" id="334625"/>
    <lineage>
        <taxon>Eukaryota</taxon>
        <taxon>Metazoa</taxon>
        <taxon>Ecdysozoa</taxon>
        <taxon>Arthropoda</taxon>
        <taxon>Chelicerata</taxon>
        <taxon>Arachnida</taxon>
        <taxon>Acari</taxon>
        <taxon>Acariformes</taxon>
        <taxon>Sarcoptiformes</taxon>
        <taxon>Oribatida</taxon>
        <taxon>Brachypylina</taxon>
        <taxon>Oppioidea</taxon>
        <taxon>Oppiidae</taxon>
        <taxon>Oppiella</taxon>
    </lineage>
</organism>
<keyword evidence="1" id="KW-1133">Transmembrane helix</keyword>
<proteinExistence type="predicted"/>
<name>A0A7R9LBK0_9ACAR</name>
<dbReference type="EMBL" id="OC915046">
    <property type="protein sequence ID" value="CAD7638360.1"/>
    <property type="molecule type" value="Genomic_DNA"/>
</dbReference>
<keyword evidence="1" id="KW-0472">Membrane</keyword>
<dbReference type="PANTHER" id="PTHR33964">
    <property type="entry name" value="RE45066P-RELATED"/>
    <property type="match status" value="1"/>
</dbReference>
<reference evidence="2" key="1">
    <citation type="submission" date="2020-11" db="EMBL/GenBank/DDBJ databases">
        <authorList>
            <person name="Tran Van P."/>
        </authorList>
    </citation>
    <scope>NUCLEOTIDE SEQUENCE</scope>
</reference>
<dbReference type="PANTHER" id="PTHR33964:SF1">
    <property type="entry name" value="RE45066P"/>
    <property type="match status" value="1"/>
</dbReference>
<protein>
    <submittedName>
        <fullName evidence="2">Uncharacterized protein</fullName>
    </submittedName>
</protein>